<dbReference type="EMBL" id="JAOAOG010000127">
    <property type="protein sequence ID" value="KAJ6247185.1"/>
    <property type="molecule type" value="Genomic_DNA"/>
</dbReference>
<dbReference type="InterPro" id="IPR044852">
    <property type="entry name" value="WBP2-like"/>
</dbReference>
<sequence>MSLNCQLENGIPIPKNNEVLSETVDNMSIEGTSEDYTFSCKNGTLYLSPLRLVYVPNETVNCKFSSIQLPLKLMHGEKFDQPIFFGSPSLSGFVEPEEIDKTKFENGLFTFGSFPQNFEFKIEFKKGKTSPFIQRFFLFMSNVNDQLPEMLQPVMNRHLVEENEQVEEEEEEEEIIAYYNPNDPNQIIVQND</sequence>
<reference evidence="1" key="1">
    <citation type="submission" date="2022-08" db="EMBL/GenBank/DDBJ databases">
        <title>Novel sulfate-reducing endosymbionts in the free-living metamonad Anaeramoeba.</title>
        <authorList>
            <person name="Jerlstrom-Hultqvist J."/>
            <person name="Cepicka I."/>
            <person name="Gallot-Lavallee L."/>
            <person name="Salas-Leiva D."/>
            <person name="Curtis B.A."/>
            <person name="Zahonova K."/>
            <person name="Pipaliya S."/>
            <person name="Dacks J."/>
            <person name="Roger A.J."/>
        </authorList>
    </citation>
    <scope>NUCLEOTIDE SEQUENCE</scope>
    <source>
        <strain evidence="1">Schooner1</strain>
    </source>
</reference>
<protein>
    <submittedName>
        <fullName evidence="1">Ww domain binding protein</fullName>
    </submittedName>
</protein>
<proteinExistence type="predicted"/>
<dbReference type="Proteomes" id="UP001150062">
    <property type="component" value="Unassembled WGS sequence"/>
</dbReference>
<evidence type="ECO:0000313" key="1">
    <source>
        <dbReference type="EMBL" id="KAJ6247185.1"/>
    </source>
</evidence>
<accession>A0ABQ8YRG8</accession>
<dbReference type="SUPFAM" id="SSF50729">
    <property type="entry name" value="PH domain-like"/>
    <property type="match status" value="1"/>
</dbReference>
<dbReference type="PANTHER" id="PTHR31606:SF1">
    <property type="entry name" value="WW DOMAIN BINDING PROTEIN 2, ISOFORM E"/>
    <property type="match status" value="1"/>
</dbReference>
<keyword evidence="2" id="KW-1185">Reference proteome</keyword>
<name>A0ABQ8YRG8_9EUKA</name>
<evidence type="ECO:0000313" key="2">
    <source>
        <dbReference type="Proteomes" id="UP001150062"/>
    </source>
</evidence>
<gene>
    <name evidence="1" type="ORF">M0813_18712</name>
</gene>
<organism evidence="1 2">
    <name type="scientific">Anaeramoeba flamelloides</name>
    <dbReference type="NCBI Taxonomy" id="1746091"/>
    <lineage>
        <taxon>Eukaryota</taxon>
        <taxon>Metamonada</taxon>
        <taxon>Anaeramoebidae</taxon>
        <taxon>Anaeramoeba</taxon>
    </lineage>
</organism>
<dbReference type="PANTHER" id="PTHR31606">
    <property type="entry name" value="WW DOMAIN BINDING PROTEIN 2, ISOFORM E"/>
    <property type="match status" value="1"/>
</dbReference>
<comment type="caution">
    <text evidence="1">The sequence shown here is derived from an EMBL/GenBank/DDBJ whole genome shotgun (WGS) entry which is preliminary data.</text>
</comment>